<feature type="repeat" description="ANK" evidence="1">
    <location>
        <begin position="196"/>
        <end position="228"/>
    </location>
</feature>
<sequence length="493" mass="52865">MSFTVSHALALERPLVGHAAPWNDPAMALTSLHLTLPWSDAPFATIGCAACNQSLSQCLDDAYGHLHVACPVSQDGCIGTYHFRTSRPISSLRLVHCLYDEASSSVAHVDHTLHGPFQPGIEYSWRVALASLPCAPTLPRPCDVFFFEGDAPLLHHRMTFTVSASVPQDLLYDAIEKGLTIGVMDALHRGALTPATGGVALHLAVQKRYFPIIDVLLAHGASFEAMDAARVGFLLTTSHSVLYRAMEAGDMDMLRFLLARGVRALSEDGGNALLLAIARGAPDIIQCFLQHMRADDDLNALFAWKAGMVSPLSVAYDCNEPEIALQLLEAGASAVASGRSHSVLLYCISCVLDADTVLAHVVLLLERGAGVDIHKAIDGETSAMTVAIERRLYEVVLVLVAHQAEATSRPPSSYDAHVYALARDCDDGGHMLSVLGLPSISYAPMAGKSEPVQRIDLSALDQSILDALLHAPPVQAMETLAITDDASDDWLLL</sequence>
<gene>
    <name evidence="2" type="ORF">SPRG_16435</name>
</gene>
<evidence type="ECO:0000256" key="1">
    <source>
        <dbReference type="PROSITE-ProRule" id="PRU00023"/>
    </source>
</evidence>
<protein>
    <submittedName>
        <fullName evidence="2">Uncharacterized protein</fullName>
    </submittedName>
</protein>
<dbReference type="KEGG" id="spar:SPRG_16435"/>
<dbReference type="PANTHER" id="PTHR24133:SF40">
    <property type="entry name" value="ANKYRIN REPEAT DOMAIN 44"/>
    <property type="match status" value="1"/>
</dbReference>
<evidence type="ECO:0000313" key="3">
    <source>
        <dbReference type="Proteomes" id="UP000030745"/>
    </source>
</evidence>
<dbReference type="PANTHER" id="PTHR24133">
    <property type="entry name" value="ANKYRIN DOMAIN-CONTAINING"/>
    <property type="match status" value="1"/>
</dbReference>
<dbReference type="InterPro" id="IPR052391">
    <property type="entry name" value="E3_Ligase-Neurotoxin"/>
</dbReference>
<evidence type="ECO:0000313" key="2">
    <source>
        <dbReference type="EMBL" id="KDO18160.1"/>
    </source>
</evidence>
<keyword evidence="3" id="KW-1185">Reference proteome</keyword>
<dbReference type="Pfam" id="PF13637">
    <property type="entry name" value="Ank_4"/>
    <property type="match status" value="1"/>
</dbReference>
<accession>A0A067BN45</accession>
<name>A0A067BN45_SAPPC</name>
<dbReference type="InterPro" id="IPR036770">
    <property type="entry name" value="Ankyrin_rpt-contain_sf"/>
</dbReference>
<dbReference type="VEuPathDB" id="FungiDB:SPRG_16435"/>
<dbReference type="Gene3D" id="1.25.40.20">
    <property type="entry name" value="Ankyrin repeat-containing domain"/>
    <property type="match status" value="2"/>
</dbReference>
<dbReference type="SUPFAM" id="SSF48403">
    <property type="entry name" value="Ankyrin repeat"/>
    <property type="match status" value="1"/>
</dbReference>
<dbReference type="AlphaFoldDB" id="A0A067BN45"/>
<dbReference type="InterPro" id="IPR002110">
    <property type="entry name" value="Ankyrin_rpt"/>
</dbReference>
<dbReference type="PROSITE" id="PS50088">
    <property type="entry name" value="ANK_REPEAT"/>
    <property type="match status" value="1"/>
</dbReference>
<dbReference type="PROSITE" id="PS50297">
    <property type="entry name" value="ANK_REP_REGION"/>
    <property type="match status" value="1"/>
</dbReference>
<dbReference type="STRING" id="695850.A0A067BN45"/>
<proteinExistence type="predicted"/>
<reference evidence="2 3" key="1">
    <citation type="journal article" date="2013" name="PLoS Genet.">
        <title>Distinctive expansion of potential virulence genes in the genome of the oomycete fish pathogen Saprolegnia parasitica.</title>
        <authorList>
            <person name="Jiang R.H."/>
            <person name="de Bruijn I."/>
            <person name="Haas B.J."/>
            <person name="Belmonte R."/>
            <person name="Lobach L."/>
            <person name="Christie J."/>
            <person name="van den Ackerveken G."/>
            <person name="Bottin A."/>
            <person name="Bulone V."/>
            <person name="Diaz-Moreno S.M."/>
            <person name="Dumas B."/>
            <person name="Fan L."/>
            <person name="Gaulin E."/>
            <person name="Govers F."/>
            <person name="Grenville-Briggs L.J."/>
            <person name="Horner N.R."/>
            <person name="Levin J.Z."/>
            <person name="Mammella M."/>
            <person name="Meijer H.J."/>
            <person name="Morris P."/>
            <person name="Nusbaum C."/>
            <person name="Oome S."/>
            <person name="Phillips A.J."/>
            <person name="van Rooyen D."/>
            <person name="Rzeszutek E."/>
            <person name="Saraiva M."/>
            <person name="Secombes C.J."/>
            <person name="Seidl M.F."/>
            <person name="Snel B."/>
            <person name="Stassen J.H."/>
            <person name="Sykes S."/>
            <person name="Tripathy S."/>
            <person name="van den Berg H."/>
            <person name="Vega-Arreguin J.C."/>
            <person name="Wawra S."/>
            <person name="Young S.K."/>
            <person name="Zeng Q."/>
            <person name="Dieguez-Uribeondo J."/>
            <person name="Russ C."/>
            <person name="Tyler B.M."/>
            <person name="van West P."/>
        </authorList>
    </citation>
    <scope>NUCLEOTIDE SEQUENCE [LARGE SCALE GENOMIC DNA]</scope>
    <source>
        <strain evidence="2 3">CBS 223.65</strain>
    </source>
</reference>
<dbReference type="GeneID" id="24138062"/>
<keyword evidence="1" id="KW-0040">ANK repeat</keyword>
<dbReference type="EMBL" id="KK583486">
    <property type="protein sequence ID" value="KDO18160.1"/>
    <property type="molecule type" value="Genomic_DNA"/>
</dbReference>
<dbReference type="RefSeq" id="XP_012211134.1">
    <property type="nucleotide sequence ID" value="XM_012355744.1"/>
</dbReference>
<dbReference type="Proteomes" id="UP000030745">
    <property type="component" value="Unassembled WGS sequence"/>
</dbReference>
<dbReference type="OrthoDB" id="10555508at2759"/>
<organism evidence="2 3">
    <name type="scientific">Saprolegnia parasitica (strain CBS 223.65)</name>
    <dbReference type="NCBI Taxonomy" id="695850"/>
    <lineage>
        <taxon>Eukaryota</taxon>
        <taxon>Sar</taxon>
        <taxon>Stramenopiles</taxon>
        <taxon>Oomycota</taxon>
        <taxon>Saprolegniomycetes</taxon>
        <taxon>Saprolegniales</taxon>
        <taxon>Saprolegniaceae</taxon>
        <taxon>Saprolegnia</taxon>
    </lineage>
</organism>
<dbReference type="SMART" id="SM00248">
    <property type="entry name" value="ANK"/>
    <property type="match status" value="6"/>
</dbReference>